<accession>A0A3M7T521</accession>
<gene>
    <name evidence="1" type="ORF">BpHYR1_043706</name>
</gene>
<name>A0A3M7T521_BRAPC</name>
<sequence>MQMFNSRVKNQAKEFNKELKQQDQDVISFEYFLFLDVLRNLRFLRTKNFLNKVKFTISIYSYSQFIIFYTNVSDKSPILLTGKDTDNHN</sequence>
<reference evidence="1 2" key="1">
    <citation type="journal article" date="2018" name="Sci. Rep.">
        <title>Genomic signatures of local adaptation to the degree of environmental predictability in rotifers.</title>
        <authorList>
            <person name="Franch-Gras L."/>
            <person name="Hahn C."/>
            <person name="Garcia-Roger E.M."/>
            <person name="Carmona M.J."/>
            <person name="Serra M."/>
            <person name="Gomez A."/>
        </authorList>
    </citation>
    <scope>NUCLEOTIDE SEQUENCE [LARGE SCALE GENOMIC DNA]</scope>
    <source>
        <strain evidence="1">HYR1</strain>
    </source>
</reference>
<dbReference type="Proteomes" id="UP000276133">
    <property type="component" value="Unassembled WGS sequence"/>
</dbReference>
<evidence type="ECO:0000313" key="2">
    <source>
        <dbReference type="Proteomes" id="UP000276133"/>
    </source>
</evidence>
<dbReference type="EMBL" id="REGN01000297">
    <property type="protein sequence ID" value="RNA42920.1"/>
    <property type="molecule type" value="Genomic_DNA"/>
</dbReference>
<proteinExistence type="predicted"/>
<protein>
    <submittedName>
        <fullName evidence="1">Uncharacterized protein</fullName>
    </submittedName>
</protein>
<keyword evidence="2" id="KW-1185">Reference proteome</keyword>
<organism evidence="1 2">
    <name type="scientific">Brachionus plicatilis</name>
    <name type="common">Marine rotifer</name>
    <name type="synonym">Brachionus muelleri</name>
    <dbReference type="NCBI Taxonomy" id="10195"/>
    <lineage>
        <taxon>Eukaryota</taxon>
        <taxon>Metazoa</taxon>
        <taxon>Spiralia</taxon>
        <taxon>Gnathifera</taxon>
        <taxon>Rotifera</taxon>
        <taxon>Eurotatoria</taxon>
        <taxon>Monogononta</taxon>
        <taxon>Pseudotrocha</taxon>
        <taxon>Ploima</taxon>
        <taxon>Brachionidae</taxon>
        <taxon>Brachionus</taxon>
    </lineage>
</organism>
<dbReference type="AlphaFoldDB" id="A0A3M7T521"/>
<comment type="caution">
    <text evidence="1">The sequence shown here is derived from an EMBL/GenBank/DDBJ whole genome shotgun (WGS) entry which is preliminary data.</text>
</comment>
<evidence type="ECO:0000313" key="1">
    <source>
        <dbReference type="EMBL" id="RNA42920.1"/>
    </source>
</evidence>